<name>A0A975BQK6_9BACT</name>
<keyword evidence="3" id="KW-1185">Reference proteome</keyword>
<evidence type="ECO:0000256" key="1">
    <source>
        <dbReference type="SAM" id="MobiDB-lite"/>
    </source>
</evidence>
<dbReference type="Proteomes" id="UP000663722">
    <property type="component" value="Chromosome"/>
</dbReference>
<reference evidence="2" key="1">
    <citation type="journal article" date="2021" name="Microb. Physiol.">
        <title>Proteogenomic Insights into the Physiology of Marine, Sulfate-Reducing, Filamentous Desulfonema limicola and Desulfonema magnum.</title>
        <authorList>
            <person name="Schnaars V."/>
            <person name="Wohlbrand L."/>
            <person name="Scheve S."/>
            <person name="Hinrichs C."/>
            <person name="Reinhardt R."/>
            <person name="Rabus R."/>
        </authorList>
    </citation>
    <scope>NUCLEOTIDE SEQUENCE</scope>
    <source>
        <strain evidence="2">4be13</strain>
    </source>
</reference>
<gene>
    <name evidence="2" type="ORF">dnm_056240</name>
</gene>
<organism evidence="2 3">
    <name type="scientific">Desulfonema magnum</name>
    <dbReference type="NCBI Taxonomy" id="45655"/>
    <lineage>
        <taxon>Bacteria</taxon>
        <taxon>Pseudomonadati</taxon>
        <taxon>Thermodesulfobacteriota</taxon>
        <taxon>Desulfobacteria</taxon>
        <taxon>Desulfobacterales</taxon>
        <taxon>Desulfococcaceae</taxon>
        <taxon>Desulfonema</taxon>
    </lineage>
</organism>
<proteinExistence type="predicted"/>
<sequence length="45" mass="5068">MTEANTKESLFGEIPEGLPASTGRGMYEERHTGTWETLRVPDDKE</sequence>
<feature type="region of interest" description="Disordered" evidence="1">
    <location>
        <begin position="1"/>
        <end position="31"/>
    </location>
</feature>
<evidence type="ECO:0000313" key="3">
    <source>
        <dbReference type="Proteomes" id="UP000663722"/>
    </source>
</evidence>
<protein>
    <submittedName>
        <fullName evidence="2">Uncharacterized protein</fullName>
    </submittedName>
</protein>
<accession>A0A975BQK6</accession>
<dbReference type="EMBL" id="CP061800">
    <property type="protein sequence ID" value="QTA89568.1"/>
    <property type="molecule type" value="Genomic_DNA"/>
</dbReference>
<evidence type="ECO:0000313" key="2">
    <source>
        <dbReference type="EMBL" id="QTA89568.1"/>
    </source>
</evidence>
<dbReference type="AlphaFoldDB" id="A0A975BQK6"/>
<dbReference type="KEGG" id="dmm:dnm_056240"/>